<feature type="transmembrane region" description="Helical" evidence="1">
    <location>
        <begin position="21"/>
        <end position="39"/>
    </location>
</feature>
<evidence type="ECO:0000256" key="1">
    <source>
        <dbReference type="SAM" id="Phobius"/>
    </source>
</evidence>
<name>A0ABX2FYQ8_9BACT</name>
<evidence type="ECO:0000313" key="2">
    <source>
        <dbReference type="EMBL" id="NRT21424.1"/>
    </source>
</evidence>
<dbReference type="Proteomes" id="UP000779507">
    <property type="component" value="Unassembled WGS sequence"/>
</dbReference>
<keyword evidence="1" id="KW-1133">Transmembrane helix</keyword>
<reference evidence="2 3" key="1">
    <citation type="submission" date="2020-05" db="EMBL/GenBank/DDBJ databases">
        <title>Genomic Encyclopedia of Type Strains, Phase IV (KMG-V): Genome sequencing to study the core and pangenomes of soil and plant-associated prokaryotes.</title>
        <authorList>
            <person name="Whitman W."/>
        </authorList>
    </citation>
    <scope>NUCLEOTIDE SEQUENCE [LARGE SCALE GENOMIC DNA]</scope>
    <source>
        <strain evidence="2 3">9A</strain>
    </source>
</reference>
<accession>A0ABX2FYQ8</accession>
<gene>
    <name evidence="2" type="ORF">HNP98_004271</name>
</gene>
<sequence length="167" mass="18256">MPHYFTRYLQVKGATTQRYGQYLAGAGTVLAATAAFAPLGTLRPSVVMLALLLGFAALLLVDRAEQLALDPVNGRFRHFKSFFGFTWGDWQSLPRVSKVVVKPFSQLDKTDSWPATGPQRSRIVLLSVPKSRRAIVAGKFSDDQAADAMRFANAITSYLGVEGYVVG</sequence>
<organism evidence="2 3">
    <name type="scientific">Hymenobacter caeli</name>
    <dbReference type="NCBI Taxonomy" id="2735894"/>
    <lineage>
        <taxon>Bacteria</taxon>
        <taxon>Pseudomonadati</taxon>
        <taxon>Bacteroidota</taxon>
        <taxon>Cytophagia</taxon>
        <taxon>Cytophagales</taxon>
        <taxon>Hymenobacteraceae</taxon>
        <taxon>Hymenobacter</taxon>
    </lineage>
</organism>
<keyword evidence="1" id="KW-0472">Membrane</keyword>
<evidence type="ECO:0000313" key="3">
    <source>
        <dbReference type="Proteomes" id="UP000779507"/>
    </source>
</evidence>
<dbReference type="RefSeq" id="WP_173812171.1">
    <property type="nucleotide sequence ID" value="NZ_JABSNP010000034.1"/>
</dbReference>
<keyword evidence="3" id="KW-1185">Reference proteome</keyword>
<keyword evidence="1" id="KW-0812">Transmembrane</keyword>
<comment type="caution">
    <text evidence="2">The sequence shown here is derived from an EMBL/GenBank/DDBJ whole genome shotgun (WGS) entry which is preliminary data.</text>
</comment>
<dbReference type="EMBL" id="JABSNP010000034">
    <property type="protein sequence ID" value="NRT21424.1"/>
    <property type="molecule type" value="Genomic_DNA"/>
</dbReference>
<proteinExistence type="predicted"/>
<protein>
    <submittedName>
        <fullName evidence="2">Uncharacterized protein</fullName>
    </submittedName>
</protein>